<evidence type="ECO:0000313" key="2">
    <source>
        <dbReference type="Proteomes" id="UP000824145"/>
    </source>
</evidence>
<dbReference type="EMBL" id="DVNJ01000006">
    <property type="protein sequence ID" value="HIU62466.1"/>
    <property type="molecule type" value="Genomic_DNA"/>
</dbReference>
<reference evidence="1" key="2">
    <citation type="journal article" date="2021" name="PeerJ">
        <title>Extensive microbial diversity within the chicken gut microbiome revealed by metagenomics and culture.</title>
        <authorList>
            <person name="Gilroy R."/>
            <person name="Ravi A."/>
            <person name="Getino M."/>
            <person name="Pursley I."/>
            <person name="Horton D.L."/>
            <person name="Alikhan N.F."/>
            <person name="Baker D."/>
            <person name="Gharbi K."/>
            <person name="Hall N."/>
            <person name="Watson M."/>
            <person name="Adriaenssens E.M."/>
            <person name="Foster-Nyarko E."/>
            <person name="Jarju S."/>
            <person name="Secka A."/>
            <person name="Antonio M."/>
            <person name="Oren A."/>
            <person name="Chaudhuri R.R."/>
            <person name="La Ragione R."/>
            <person name="Hildebrand F."/>
            <person name="Pallen M.J."/>
        </authorList>
    </citation>
    <scope>NUCLEOTIDE SEQUENCE</scope>
    <source>
        <strain evidence="1">9366</strain>
    </source>
</reference>
<name>A0A9D1SJG9_9FIRM</name>
<comment type="caution">
    <text evidence="1">The sequence shown here is derived from an EMBL/GenBank/DDBJ whole genome shotgun (WGS) entry which is preliminary data.</text>
</comment>
<accession>A0A9D1SJG9</accession>
<gene>
    <name evidence="1" type="ORF">IAB07_01685</name>
</gene>
<reference evidence="1" key="1">
    <citation type="submission" date="2020-10" db="EMBL/GenBank/DDBJ databases">
        <authorList>
            <person name="Gilroy R."/>
        </authorList>
    </citation>
    <scope>NUCLEOTIDE SEQUENCE</scope>
    <source>
        <strain evidence="1">9366</strain>
    </source>
</reference>
<protein>
    <submittedName>
        <fullName evidence="1">Uncharacterized protein</fullName>
    </submittedName>
</protein>
<organism evidence="1 2">
    <name type="scientific">Candidatus Caccalectryoclostridium excrementigallinarum</name>
    <dbReference type="NCBI Taxonomy" id="2840710"/>
    <lineage>
        <taxon>Bacteria</taxon>
        <taxon>Bacillati</taxon>
        <taxon>Bacillota</taxon>
        <taxon>Clostridia</taxon>
        <taxon>Christensenellales</taxon>
        <taxon>Christensenellaceae</taxon>
        <taxon>Christensenellaceae incertae sedis</taxon>
        <taxon>Candidatus Caccalectryoclostridium</taxon>
    </lineage>
</organism>
<dbReference type="AlphaFoldDB" id="A0A9D1SJG9"/>
<proteinExistence type="predicted"/>
<sequence>MRVAFCGRENFVADIRSKVDLIEILVFLAQKERRVVCYCGKDGWLNGFAADCVNKVKNKYKNITCVLVIPYVNGRQAKKFSESGLYDETIRLGAKDLSRLTANGCEKWMIEQSDLVIALGGAAKACAYAEKRKKIVLRL</sequence>
<evidence type="ECO:0000313" key="1">
    <source>
        <dbReference type="EMBL" id="HIU62466.1"/>
    </source>
</evidence>
<dbReference type="Gene3D" id="3.40.50.450">
    <property type="match status" value="1"/>
</dbReference>
<dbReference type="Proteomes" id="UP000824145">
    <property type="component" value="Unassembled WGS sequence"/>
</dbReference>